<name>A0A8T2JBP4_9PIPI</name>
<accession>A0A8T2JBP4</accession>
<dbReference type="AlphaFoldDB" id="A0A8T2JBP4"/>
<evidence type="ECO:0000313" key="2">
    <source>
        <dbReference type="Proteomes" id="UP000812440"/>
    </source>
</evidence>
<protein>
    <submittedName>
        <fullName evidence="1">Uncharacterized protein</fullName>
    </submittedName>
</protein>
<comment type="caution">
    <text evidence="1">The sequence shown here is derived from an EMBL/GenBank/DDBJ whole genome shotgun (WGS) entry which is preliminary data.</text>
</comment>
<evidence type="ECO:0000313" key="1">
    <source>
        <dbReference type="EMBL" id="KAG8439846.1"/>
    </source>
</evidence>
<organism evidence="1 2">
    <name type="scientific">Hymenochirus boettgeri</name>
    <name type="common">Congo dwarf clawed frog</name>
    <dbReference type="NCBI Taxonomy" id="247094"/>
    <lineage>
        <taxon>Eukaryota</taxon>
        <taxon>Metazoa</taxon>
        <taxon>Chordata</taxon>
        <taxon>Craniata</taxon>
        <taxon>Vertebrata</taxon>
        <taxon>Euteleostomi</taxon>
        <taxon>Amphibia</taxon>
        <taxon>Batrachia</taxon>
        <taxon>Anura</taxon>
        <taxon>Pipoidea</taxon>
        <taxon>Pipidae</taxon>
        <taxon>Pipinae</taxon>
        <taxon>Hymenochirus</taxon>
    </lineage>
</organism>
<gene>
    <name evidence="1" type="ORF">GDO86_005858</name>
</gene>
<dbReference type="Proteomes" id="UP000812440">
    <property type="component" value="Chromosome 3"/>
</dbReference>
<reference evidence="1" key="1">
    <citation type="thesis" date="2020" institute="ProQuest LLC" country="789 East Eisenhower Parkway, Ann Arbor, MI, USA">
        <title>Comparative Genomics and Chromosome Evolution.</title>
        <authorList>
            <person name="Mudd A.B."/>
        </authorList>
    </citation>
    <scope>NUCLEOTIDE SEQUENCE</scope>
    <source>
        <strain evidence="1">Female2</strain>
        <tissue evidence="1">Blood</tissue>
    </source>
</reference>
<proteinExistence type="predicted"/>
<keyword evidence="2" id="KW-1185">Reference proteome</keyword>
<sequence>MHQIKNVNNQSFSSDLTNSEKALRFYKKANKPDSMLARRLSNRLPINSILHKAKKAHLYMMPKILQICLDNTTQTSIMGKPSKIHLT</sequence>
<dbReference type="EMBL" id="JAACNH010000006">
    <property type="protein sequence ID" value="KAG8439846.1"/>
    <property type="molecule type" value="Genomic_DNA"/>
</dbReference>